<proteinExistence type="predicted"/>
<comment type="caution">
    <text evidence="1">The sequence shown here is derived from an EMBL/GenBank/DDBJ whole genome shotgun (WGS) entry which is preliminary data.</text>
</comment>
<sequence>MRLIIYSSLAFILLAAENCAGDKVSSEAIVASEKIAETTAKLGIQNVEKFNGRLDELLTLEMASKCTGYEASEATKNYSQVLEDPKTHYVSYSWEKGRMHVTDLGFTKIETDKPDVVQLSWLTTMTLENFTNLYREITDEDISNARKALDERINKGDLDPEAAKLAKEMAEGFMAGKNSREWVEGVGEKAVWMEDDKSLKVLYNGLSFSILADISDEQSENRQTAIDIAKMIVKDKL</sequence>
<keyword evidence="2" id="KW-1185">Reference proteome</keyword>
<accession>A0ABS9VBA1</accession>
<evidence type="ECO:0000313" key="1">
    <source>
        <dbReference type="EMBL" id="MCH7413514.1"/>
    </source>
</evidence>
<dbReference type="EMBL" id="JAKZGO010000005">
    <property type="protein sequence ID" value="MCH7413514.1"/>
    <property type="molecule type" value="Genomic_DNA"/>
</dbReference>
<evidence type="ECO:0000313" key="2">
    <source>
        <dbReference type="Proteomes" id="UP001165430"/>
    </source>
</evidence>
<gene>
    <name evidence="1" type="ORF">MM213_08465</name>
</gene>
<protein>
    <submittedName>
        <fullName evidence="1">Uncharacterized protein</fullName>
    </submittedName>
</protein>
<reference evidence="1" key="1">
    <citation type="submission" date="2022-03" db="EMBL/GenBank/DDBJ databases">
        <title>De novo assembled genomes of Belliella spp. (Cyclobacteriaceae) strains.</title>
        <authorList>
            <person name="Szabo A."/>
            <person name="Korponai K."/>
            <person name="Felfoldi T."/>
        </authorList>
    </citation>
    <scope>NUCLEOTIDE SEQUENCE</scope>
    <source>
        <strain evidence="1">DSM 111903</strain>
    </source>
</reference>
<dbReference type="Proteomes" id="UP001165430">
    <property type="component" value="Unassembled WGS sequence"/>
</dbReference>
<dbReference type="RefSeq" id="WP_241411333.1">
    <property type="nucleotide sequence ID" value="NZ_JAKZGO010000005.1"/>
</dbReference>
<organism evidence="1 2">
    <name type="scientific">Belliella alkalica</name>
    <dbReference type="NCBI Taxonomy" id="1730871"/>
    <lineage>
        <taxon>Bacteria</taxon>
        <taxon>Pseudomonadati</taxon>
        <taxon>Bacteroidota</taxon>
        <taxon>Cytophagia</taxon>
        <taxon>Cytophagales</taxon>
        <taxon>Cyclobacteriaceae</taxon>
        <taxon>Belliella</taxon>
    </lineage>
</organism>
<name>A0ABS9VBA1_9BACT</name>